<reference evidence="9" key="1">
    <citation type="submission" date="2017-06" db="EMBL/GenBank/DDBJ databases">
        <authorList>
            <person name="Varghese N."/>
            <person name="Submissions S."/>
        </authorList>
    </citation>
    <scope>NUCLEOTIDE SEQUENCE [LARGE SCALE GENOMIC DNA]</scope>
    <source>
        <strain evidence="9">DSM 45423</strain>
    </source>
</reference>
<feature type="transmembrane region" description="Helical" evidence="6">
    <location>
        <begin position="60"/>
        <end position="78"/>
    </location>
</feature>
<feature type="transmembrane region" description="Helical" evidence="6">
    <location>
        <begin position="98"/>
        <end position="120"/>
    </location>
</feature>
<feature type="compositionally biased region" description="Low complexity" evidence="5">
    <location>
        <begin position="44"/>
        <end position="53"/>
    </location>
</feature>
<dbReference type="AlphaFoldDB" id="A0A239B3M8"/>
<dbReference type="RefSeq" id="WP_245816990.1">
    <property type="nucleotide sequence ID" value="NZ_FZOH01000002.1"/>
</dbReference>
<sequence length="125" mass="12550">MTAPGSPAEPRPSAPGTDPFATGTSPYATGGTPTAPTPTPAPARTPSRTRSAGRTLGRGLALALLITVTVVLVLFIVFNGETVPISLVFTDVRAPLVVALLIAAGLGALIGLLAAAVLAARRRSR</sequence>
<accession>A0A239B3M8</accession>
<evidence type="ECO:0000256" key="5">
    <source>
        <dbReference type="SAM" id="MobiDB-lite"/>
    </source>
</evidence>
<feature type="region of interest" description="Disordered" evidence="5">
    <location>
        <begin position="1"/>
        <end position="53"/>
    </location>
</feature>
<keyword evidence="9" id="KW-1185">Reference proteome</keyword>
<keyword evidence="1" id="KW-1003">Cell membrane</keyword>
<dbReference type="GO" id="GO:0005886">
    <property type="term" value="C:plasma membrane"/>
    <property type="evidence" value="ECO:0007669"/>
    <property type="project" value="InterPro"/>
</dbReference>
<gene>
    <name evidence="8" type="ORF">SAMN04488107_0912</name>
</gene>
<keyword evidence="2 6" id="KW-0812">Transmembrane</keyword>
<feature type="compositionally biased region" description="Low complexity" evidence="5">
    <location>
        <begin position="21"/>
        <end position="34"/>
    </location>
</feature>
<organism evidence="8 9">
    <name type="scientific">Geodermatophilus saharensis</name>
    <dbReference type="NCBI Taxonomy" id="1137994"/>
    <lineage>
        <taxon>Bacteria</taxon>
        <taxon>Bacillati</taxon>
        <taxon>Actinomycetota</taxon>
        <taxon>Actinomycetes</taxon>
        <taxon>Geodermatophilales</taxon>
        <taxon>Geodermatophilaceae</taxon>
        <taxon>Geodermatophilus</taxon>
    </lineage>
</organism>
<dbReference type="EMBL" id="FZOH01000002">
    <property type="protein sequence ID" value="SNS02596.1"/>
    <property type="molecule type" value="Genomic_DNA"/>
</dbReference>
<dbReference type="Proteomes" id="UP000198386">
    <property type="component" value="Unassembled WGS sequence"/>
</dbReference>
<evidence type="ECO:0000256" key="4">
    <source>
        <dbReference type="ARBA" id="ARBA00023136"/>
    </source>
</evidence>
<evidence type="ECO:0000259" key="7">
    <source>
        <dbReference type="Pfam" id="PF06305"/>
    </source>
</evidence>
<evidence type="ECO:0000313" key="8">
    <source>
        <dbReference type="EMBL" id="SNS02596.1"/>
    </source>
</evidence>
<dbReference type="Pfam" id="PF06305">
    <property type="entry name" value="LapA_dom"/>
    <property type="match status" value="1"/>
</dbReference>
<protein>
    <submittedName>
        <fullName evidence="8">Uncharacterized integral membrane protein</fullName>
    </submittedName>
</protein>
<dbReference type="InterPro" id="IPR010445">
    <property type="entry name" value="LapA_dom"/>
</dbReference>
<evidence type="ECO:0000256" key="1">
    <source>
        <dbReference type="ARBA" id="ARBA00022475"/>
    </source>
</evidence>
<feature type="domain" description="Lipopolysaccharide assembly protein A" evidence="7">
    <location>
        <begin position="79"/>
        <end position="123"/>
    </location>
</feature>
<name>A0A239B3M8_9ACTN</name>
<keyword evidence="4 6" id="KW-0472">Membrane</keyword>
<evidence type="ECO:0000256" key="3">
    <source>
        <dbReference type="ARBA" id="ARBA00022989"/>
    </source>
</evidence>
<keyword evidence="3 6" id="KW-1133">Transmembrane helix</keyword>
<evidence type="ECO:0000313" key="9">
    <source>
        <dbReference type="Proteomes" id="UP000198386"/>
    </source>
</evidence>
<proteinExistence type="predicted"/>
<evidence type="ECO:0000256" key="6">
    <source>
        <dbReference type="SAM" id="Phobius"/>
    </source>
</evidence>
<evidence type="ECO:0000256" key="2">
    <source>
        <dbReference type="ARBA" id="ARBA00022692"/>
    </source>
</evidence>